<keyword evidence="2" id="KW-1133">Transmembrane helix</keyword>
<proteinExistence type="predicted"/>
<evidence type="ECO:0000256" key="2">
    <source>
        <dbReference type="SAM" id="Phobius"/>
    </source>
</evidence>
<comment type="caution">
    <text evidence="3">The sequence shown here is derived from an EMBL/GenBank/DDBJ whole genome shotgun (WGS) entry which is preliminary data.</text>
</comment>
<feature type="compositionally biased region" description="Pro residues" evidence="1">
    <location>
        <begin position="73"/>
        <end position="87"/>
    </location>
</feature>
<feature type="region of interest" description="Disordered" evidence="1">
    <location>
        <begin position="67"/>
        <end position="87"/>
    </location>
</feature>
<protein>
    <submittedName>
        <fullName evidence="3">Uncharacterized protein</fullName>
    </submittedName>
</protein>
<organism evidence="3 4">
    <name type="scientific">Pseudovibrio japonicus</name>
    <dbReference type="NCBI Taxonomy" id="366534"/>
    <lineage>
        <taxon>Bacteria</taxon>
        <taxon>Pseudomonadati</taxon>
        <taxon>Pseudomonadota</taxon>
        <taxon>Alphaproteobacteria</taxon>
        <taxon>Hyphomicrobiales</taxon>
        <taxon>Stappiaceae</taxon>
        <taxon>Pseudovibrio</taxon>
    </lineage>
</organism>
<evidence type="ECO:0000313" key="4">
    <source>
        <dbReference type="Proteomes" id="UP000637980"/>
    </source>
</evidence>
<evidence type="ECO:0000256" key="1">
    <source>
        <dbReference type="SAM" id="MobiDB-lite"/>
    </source>
</evidence>
<evidence type="ECO:0000313" key="3">
    <source>
        <dbReference type="EMBL" id="GHB30984.1"/>
    </source>
</evidence>
<dbReference type="Proteomes" id="UP000637980">
    <property type="component" value="Unassembled WGS sequence"/>
</dbReference>
<sequence>MEPEDFRRELDGLRTEVRRKPGKGWVIACSIITTLLVLVILVALMMFGMMSRMQGVMSWTDVMPDRQVERPFPQTPSPPPPAQPLPR</sequence>
<dbReference type="EMBL" id="BMXE01000003">
    <property type="protein sequence ID" value="GHB30984.1"/>
    <property type="molecule type" value="Genomic_DNA"/>
</dbReference>
<keyword evidence="2" id="KW-0472">Membrane</keyword>
<keyword evidence="2" id="KW-0812">Transmembrane</keyword>
<reference evidence="4" key="1">
    <citation type="journal article" date="2019" name="Int. J. Syst. Evol. Microbiol.">
        <title>The Global Catalogue of Microorganisms (GCM) 10K type strain sequencing project: providing services to taxonomists for standard genome sequencing and annotation.</title>
        <authorList>
            <consortium name="The Broad Institute Genomics Platform"/>
            <consortium name="The Broad Institute Genome Sequencing Center for Infectious Disease"/>
            <person name="Wu L."/>
            <person name="Ma J."/>
        </authorList>
    </citation>
    <scope>NUCLEOTIDE SEQUENCE [LARGE SCALE GENOMIC DNA]</scope>
    <source>
        <strain evidence="4">KCTC 12861</strain>
    </source>
</reference>
<keyword evidence="4" id="KW-1185">Reference proteome</keyword>
<name>A0ABQ3E9Q8_9HYPH</name>
<accession>A0ABQ3E9Q8</accession>
<dbReference type="RefSeq" id="WP_189436569.1">
    <property type="nucleotide sequence ID" value="NZ_BMXE01000003.1"/>
</dbReference>
<feature type="transmembrane region" description="Helical" evidence="2">
    <location>
        <begin position="25"/>
        <end position="47"/>
    </location>
</feature>
<gene>
    <name evidence="3" type="ORF">GCM10007094_19270</name>
</gene>